<feature type="domain" description="Orn/Lys/Arg decarboxylase C-terminal" evidence="7">
    <location>
        <begin position="417"/>
        <end position="469"/>
    </location>
</feature>
<gene>
    <name evidence="8" type="ORF">WJX72_006835</name>
</gene>
<keyword evidence="9" id="KW-1185">Reference proteome</keyword>
<dbReference type="InterPro" id="IPR000310">
    <property type="entry name" value="Orn/Lys/Arg_deCO2ase_major_dom"/>
</dbReference>
<dbReference type="InterPro" id="IPR008286">
    <property type="entry name" value="Prn/Lys/Arg_de-COase_C"/>
</dbReference>
<evidence type="ECO:0000256" key="3">
    <source>
        <dbReference type="ARBA" id="ARBA00022793"/>
    </source>
</evidence>
<keyword evidence="3" id="KW-0210">Decarboxylase</keyword>
<dbReference type="InterPro" id="IPR015424">
    <property type="entry name" value="PyrdxlP-dep_Trfase"/>
</dbReference>
<dbReference type="SUPFAM" id="SSF55904">
    <property type="entry name" value="Ornithine decarboxylase C-terminal domain"/>
    <property type="match status" value="1"/>
</dbReference>
<proteinExistence type="inferred from homology"/>
<sequence>MAARATRILQRSRQTGQAPFHVPGHKRGQGTLEQFGEVMGPASLCCDLTELAGLDYLASPTGCIAEAQDLAASAFGAQRTWFLVNGSTVGIQAAILAACGEGGDLLAARNCHASAFSAMVLAGCKPWYVQPEFDAELGIAHGVTPAALRAAFLRIPPASRPTAAIVVSPTYFGVCSDIAGLAGVCRQFGAALIVDEAHGSHFAFHENFPQAALAAGADLVIQSSHKTLSALTQAAMLHQGRGSGVPAERISGALLLLQSSSPSYLLLASLDAARAHAQVPASSCEPLQAAEAIRQSLDGLPGIGLLDERHISRLQLPSGTAEAMDPLRLTLSFGRLGLTGQQAAALLEADHGVVPELATQQVVVLALGPGTTGQHAKQLVAALKSLCCSYPMRVAADSMAPQSAQPMGRPDLTDLSFPEHVLTPRQAVFAPTQRVALEDAVGHVSAETMCPYPPGVPVLVPGERIGRQAIQQLCTVLENGGTVTGASDSTLQTVLVVA</sequence>
<reference evidence="8 9" key="1">
    <citation type="journal article" date="2024" name="Nat. Commun.">
        <title>Phylogenomics reveals the evolutionary origins of lichenization in chlorophyte algae.</title>
        <authorList>
            <person name="Puginier C."/>
            <person name="Libourel C."/>
            <person name="Otte J."/>
            <person name="Skaloud P."/>
            <person name="Haon M."/>
            <person name="Grisel S."/>
            <person name="Petersen M."/>
            <person name="Berrin J.G."/>
            <person name="Delaux P.M."/>
            <person name="Dal Grande F."/>
            <person name="Keller J."/>
        </authorList>
    </citation>
    <scope>NUCLEOTIDE SEQUENCE [LARGE SCALE GENOMIC DNA]</scope>
    <source>
        <strain evidence="8 9">SAG 2043</strain>
    </source>
</reference>
<evidence type="ECO:0000313" key="9">
    <source>
        <dbReference type="Proteomes" id="UP001489004"/>
    </source>
</evidence>
<evidence type="ECO:0000259" key="6">
    <source>
        <dbReference type="Pfam" id="PF01276"/>
    </source>
</evidence>
<dbReference type="InterPro" id="IPR052357">
    <property type="entry name" value="Orn_Lys_Arg_decarboxylase-I"/>
</dbReference>
<dbReference type="SUPFAM" id="SSF53383">
    <property type="entry name" value="PLP-dependent transferases"/>
    <property type="match status" value="1"/>
</dbReference>
<evidence type="ECO:0000259" key="7">
    <source>
        <dbReference type="Pfam" id="PF03711"/>
    </source>
</evidence>
<dbReference type="GO" id="GO:0016831">
    <property type="term" value="F:carboxy-lyase activity"/>
    <property type="evidence" value="ECO:0007669"/>
    <property type="project" value="UniProtKB-KW"/>
</dbReference>
<evidence type="ECO:0000256" key="5">
    <source>
        <dbReference type="ARBA" id="ARBA00023239"/>
    </source>
</evidence>
<keyword evidence="4" id="KW-0663">Pyridoxal phosphate</keyword>
<dbReference type="AlphaFoldDB" id="A0AAW1PW51"/>
<dbReference type="InterPro" id="IPR015421">
    <property type="entry name" value="PyrdxlP-dep_Trfase_major"/>
</dbReference>
<evidence type="ECO:0000256" key="1">
    <source>
        <dbReference type="ARBA" id="ARBA00001933"/>
    </source>
</evidence>
<comment type="caution">
    <text evidence="8">The sequence shown here is derived from an EMBL/GenBank/DDBJ whole genome shotgun (WGS) entry which is preliminary data.</text>
</comment>
<evidence type="ECO:0000256" key="4">
    <source>
        <dbReference type="ARBA" id="ARBA00022898"/>
    </source>
</evidence>
<accession>A0AAW1PW51</accession>
<dbReference type="Gene3D" id="3.40.640.10">
    <property type="entry name" value="Type I PLP-dependent aspartate aminotransferase-like (Major domain)"/>
    <property type="match status" value="1"/>
</dbReference>
<dbReference type="InterPro" id="IPR036633">
    <property type="entry name" value="Prn/Lys/Arg_de-COase_C_sf"/>
</dbReference>
<comment type="similarity">
    <text evidence="2">Belongs to the Orn/Lys/Arg decarboxylase class-I family.</text>
</comment>
<comment type="cofactor">
    <cofactor evidence="1">
        <name>pyridoxal 5'-phosphate</name>
        <dbReference type="ChEBI" id="CHEBI:597326"/>
    </cofactor>
</comment>
<dbReference type="PANTHER" id="PTHR43277">
    <property type="entry name" value="ARGININE DECARBOXYLASE"/>
    <property type="match status" value="1"/>
</dbReference>
<dbReference type="EMBL" id="JALJOR010000008">
    <property type="protein sequence ID" value="KAK9812987.1"/>
    <property type="molecule type" value="Genomic_DNA"/>
</dbReference>
<dbReference type="Proteomes" id="UP001489004">
    <property type="component" value="Unassembled WGS sequence"/>
</dbReference>
<feature type="domain" description="Orn/Lys/Arg decarboxylases family 1 pyridoxal-P attachment site" evidence="6">
    <location>
        <begin position="12"/>
        <end position="372"/>
    </location>
</feature>
<dbReference type="PANTHER" id="PTHR43277:SF4">
    <property type="entry name" value="ARGININE DECARBOXYLASE"/>
    <property type="match status" value="1"/>
</dbReference>
<protein>
    <recommendedName>
        <fullName evidence="10">Arginine decarboxylase</fullName>
    </recommendedName>
</protein>
<dbReference type="Pfam" id="PF01276">
    <property type="entry name" value="OKR_DC_1"/>
    <property type="match status" value="1"/>
</dbReference>
<dbReference type="Gene3D" id="3.90.100.10">
    <property type="entry name" value="Orn/Lys/Arg decarboxylase, C-terminal domain"/>
    <property type="match status" value="1"/>
</dbReference>
<name>A0AAW1PW51_9CHLO</name>
<keyword evidence="5" id="KW-0456">Lyase</keyword>
<evidence type="ECO:0000256" key="2">
    <source>
        <dbReference type="ARBA" id="ARBA00010671"/>
    </source>
</evidence>
<organism evidence="8 9">
    <name type="scientific">[Myrmecia] bisecta</name>
    <dbReference type="NCBI Taxonomy" id="41462"/>
    <lineage>
        <taxon>Eukaryota</taxon>
        <taxon>Viridiplantae</taxon>
        <taxon>Chlorophyta</taxon>
        <taxon>core chlorophytes</taxon>
        <taxon>Trebouxiophyceae</taxon>
        <taxon>Trebouxiales</taxon>
        <taxon>Trebouxiaceae</taxon>
        <taxon>Myrmecia</taxon>
    </lineage>
</organism>
<evidence type="ECO:0008006" key="10">
    <source>
        <dbReference type="Google" id="ProtNLM"/>
    </source>
</evidence>
<dbReference type="Pfam" id="PF03711">
    <property type="entry name" value="OKR_DC_1_C"/>
    <property type="match status" value="1"/>
</dbReference>
<evidence type="ECO:0000313" key="8">
    <source>
        <dbReference type="EMBL" id="KAK9812987.1"/>
    </source>
</evidence>